<feature type="domain" description="HTH luxR-type" evidence="4">
    <location>
        <begin position="102"/>
        <end position="167"/>
    </location>
</feature>
<dbReference type="CDD" id="cd06170">
    <property type="entry name" value="LuxR_C_like"/>
    <property type="match status" value="1"/>
</dbReference>
<keyword evidence="1" id="KW-0805">Transcription regulation</keyword>
<dbReference type="PRINTS" id="PR00038">
    <property type="entry name" value="HTHLUXR"/>
</dbReference>
<reference evidence="5 6" key="1">
    <citation type="submission" date="2014-02" db="EMBL/GenBank/DDBJ databases">
        <title>Whole genome shotgun sequence of Rhodococcus wratislaviensis NBRC 100605.</title>
        <authorList>
            <person name="Hosoyama A."/>
            <person name="Tsuchikane K."/>
            <person name="Yoshida I."/>
            <person name="Ohji S."/>
            <person name="Ichikawa N."/>
            <person name="Yamazoe A."/>
            <person name="Fujita N."/>
        </authorList>
    </citation>
    <scope>NUCLEOTIDE SEQUENCE [LARGE SCALE GENOMIC DNA]</scope>
    <source>
        <strain evidence="5 6">NBRC 100605</strain>
    </source>
</reference>
<accession>X0QE18</accession>
<organism evidence="5 6">
    <name type="scientific">Rhodococcus wratislaviensis NBRC 100605</name>
    <dbReference type="NCBI Taxonomy" id="1219028"/>
    <lineage>
        <taxon>Bacteria</taxon>
        <taxon>Bacillati</taxon>
        <taxon>Actinomycetota</taxon>
        <taxon>Actinomycetes</taxon>
        <taxon>Mycobacteriales</taxon>
        <taxon>Nocardiaceae</taxon>
        <taxon>Rhodococcus</taxon>
    </lineage>
</organism>
<evidence type="ECO:0000256" key="1">
    <source>
        <dbReference type="ARBA" id="ARBA00023015"/>
    </source>
</evidence>
<dbReference type="GO" id="GO:0006355">
    <property type="term" value="P:regulation of DNA-templated transcription"/>
    <property type="evidence" value="ECO:0007669"/>
    <property type="project" value="InterPro"/>
</dbReference>
<dbReference type="InterPro" id="IPR016032">
    <property type="entry name" value="Sig_transdc_resp-reg_C-effctor"/>
</dbReference>
<dbReference type="PROSITE" id="PS50043">
    <property type="entry name" value="HTH_LUXR_2"/>
    <property type="match status" value="1"/>
</dbReference>
<sequence length="172" mass="18831">MDDRTNGRGCIEVLSWIAVDEGAPRRAARMMGAVEGLTPTSGGPSTIYPDLLIHHDRCEQEARRAIGDHAFETEFRRGLVTQFDDATAYALDEKGPTDTTSVGPGSTALTRREQEVAELVAEGLTNRSIADKLVISQRTAQGHVEHILSKLGFTSRTQIAAWVIERRQGEQS</sequence>
<dbReference type="Proteomes" id="UP000019491">
    <property type="component" value="Unassembled WGS sequence"/>
</dbReference>
<evidence type="ECO:0000259" key="4">
    <source>
        <dbReference type="PROSITE" id="PS50043"/>
    </source>
</evidence>
<dbReference type="EMBL" id="BAWF01000069">
    <property type="protein sequence ID" value="GAF49141.1"/>
    <property type="molecule type" value="Genomic_DNA"/>
</dbReference>
<dbReference type="PANTHER" id="PTHR44688:SF16">
    <property type="entry name" value="DNA-BINDING TRANSCRIPTIONAL ACTIVATOR DEVR_DOSR"/>
    <property type="match status" value="1"/>
</dbReference>
<protein>
    <submittedName>
        <fullName evidence="5">Putative LuxR family transcriptional regulator</fullName>
    </submittedName>
</protein>
<dbReference type="Gene3D" id="1.10.10.10">
    <property type="entry name" value="Winged helix-like DNA-binding domain superfamily/Winged helix DNA-binding domain"/>
    <property type="match status" value="1"/>
</dbReference>
<proteinExistence type="predicted"/>
<evidence type="ECO:0000313" key="5">
    <source>
        <dbReference type="EMBL" id="GAF49141.1"/>
    </source>
</evidence>
<dbReference type="SMART" id="SM00421">
    <property type="entry name" value="HTH_LUXR"/>
    <property type="match status" value="1"/>
</dbReference>
<evidence type="ECO:0000313" key="6">
    <source>
        <dbReference type="Proteomes" id="UP000019491"/>
    </source>
</evidence>
<dbReference type="PANTHER" id="PTHR44688">
    <property type="entry name" value="DNA-BINDING TRANSCRIPTIONAL ACTIVATOR DEVR_DOSR"/>
    <property type="match status" value="1"/>
</dbReference>
<keyword evidence="2" id="KW-0238">DNA-binding</keyword>
<evidence type="ECO:0000256" key="3">
    <source>
        <dbReference type="ARBA" id="ARBA00023163"/>
    </source>
</evidence>
<evidence type="ECO:0000256" key="2">
    <source>
        <dbReference type="ARBA" id="ARBA00023125"/>
    </source>
</evidence>
<dbReference type="Pfam" id="PF00196">
    <property type="entry name" value="GerE"/>
    <property type="match status" value="1"/>
</dbReference>
<gene>
    <name evidence="5" type="ORF">RW1_069_00090</name>
</gene>
<keyword evidence="6" id="KW-1185">Reference proteome</keyword>
<dbReference type="InterPro" id="IPR000792">
    <property type="entry name" value="Tscrpt_reg_LuxR_C"/>
</dbReference>
<keyword evidence="3" id="KW-0804">Transcription</keyword>
<dbReference type="AlphaFoldDB" id="X0QE18"/>
<comment type="caution">
    <text evidence="5">The sequence shown here is derived from an EMBL/GenBank/DDBJ whole genome shotgun (WGS) entry which is preliminary data.</text>
</comment>
<name>X0QE18_RHOWR</name>
<dbReference type="InterPro" id="IPR036388">
    <property type="entry name" value="WH-like_DNA-bd_sf"/>
</dbReference>
<dbReference type="GO" id="GO:0003677">
    <property type="term" value="F:DNA binding"/>
    <property type="evidence" value="ECO:0007669"/>
    <property type="project" value="UniProtKB-KW"/>
</dbReference>
<dbReference type="SUPFAM" id="SSF46894">
    <property type="entry name" value="C-terminal effector domain of the bipartite response regulators"/>
    <property type="match status" value="1"/>
</dbReference>